<dbReference type="EMBL" id="CAXAMM010042450">
    <property type="protein sequence ID" value="CAK9104897.1"/>
    <property type="molecule type" value="Genomic_DNA"/>
</dbReference>
<feature type="repeat" description="ANK" evidence="3">
    <location>
        <begin position="137"/>
        <end position="169"/>
    </location>
</feature>
<dbReference type="InterPro" id="IPR036770">
    <property type="entry name" value="Ankyrin_rpt-contain_sf"/>
</dbReference>
<evidence type="ECO:0000256" key="3">
    <source>
        <dbReference type="PROSITE-ProRule" id="PRU00023"/>
    </source>
</evidence>
<dbReference type="PROSITE" id="PS50088">
    <property type="entry name" value="ANK_REPEAT"/>
    <property type="match status" value="2"/>
</dbReference>
<feature type="repeat" description="ANK" evidence="3">
    <location>
        <begin position="104"/>
        <end position="136"/>
    </location>
</feature>
<dbReference type="InterPro" id="IPR002110">
    <property type="entry name" value="Ankyrin_rpt"/>
</dbReference>
<dbReference type="PANTHER" id="PTHR24173">
    <property type="entry name" value="ANKYRIN REPEAT CONTAINING"/>
    <property type="match status" value="1"/>
</dbReference>
<keyword evidence="2 3" id="KW-0040">ANK repeat</keyword>
<gene>
    <name evidence="4" type="ORF">SCF082_LOCUS48912</name>
</gene>
<reference evidence="4 5" key="1">
    <citation type="submission" date="2024-02" db="EMBL/GenBank/DDBJ databases">
        <authorList>
            <person name="Chen Y."/>
            <person name="Shah S."/>
            <person name="Dougan E. K."/>
            <person name="Thang M."/>
            <person name="Chan C."/>
        </authorList>
    </citation>
    <scope>NUCLEOTIDE SEQUENCE [LARGE SCALE GENOMIC DNA]</scope>
</reference>
<dbReference type="Pfam" id="PF12796">
    <property type="entry name" value="Ank_2"/>
    <property type="match status" value="1"/>
</dbReference>
<name>A0ABP0RWJ6_9DINO</name>
<dbReference type="Gene3D" id="1.25.40.20">
    <property type="entry name" value="Ankyrin repeat-containing domain"/>
    <property type="match status" value="1"/>
</dbReference>
<evidence type="ECO:0000313" key="5">
    <source>
        <dbReference type="Proteomes" id="UP001642464"/>
    </source>
</evidence>
<dbReference type="PROSITE" id="PS50297">
    <property type="entry name" value="ANK_REP_REGION"/>
    <property type="match status" value="2"/>
</dbReference>
<sequence length="243" mass="27121">MFRVLWAISGRSVAAFAPEQVEGKSVRWLKRMLAKQIGFTRFQQRCFAEDLGRLLDDQVQLLVVDFEQSHECDVKLLMACATYRYEEVEMMLQKPLASDFTRDFGWTALHTAAWAGSSKCISLLLEAQADLDRQDWFGSTPLYLAAERNQLEAVWLLVAAGADESKAANDGSRPLDIAIASEHLSVALLLLLWEHLPLVTVACSHGRKADVEHVLKDCPSKSCTRAGSPTGWFGTHPSQWLSV</sequence>
<dbReference type="SMART" id="SM00248">
    <property type="entry name" value="ANK"/>
    <property type="match status" value="2"/>
</dbReference>
<keyword evidence="5" id="KW-1185">Reference proteome</keyword>
<evidence type="ECO:0000256" key="1">
    <source>
        <dbReference type="ARBA" id="ARBA00022737"/>
    </source>
</evidence>
<organism evidence="4 5">
    <name type="scientific">Durusdinium trenchii</name>
    <dbReference type="NCBI Taxonomy" id="1381693"/>
    <lineage>
        <taxon>Eukaryota</taxon>
        <taxon>Sar</taxon>
        <taxon>Alveolata</taxon>
        <taxon>Dinophyceae</taxon>
        <taxon>Suessiales</taxon>
        <taxon>Symbiodiniaceae</taxon>
        <taxon>Durusdinium</taxon>
    </lineage>
</organism>
<accession>A0ABP0RWJ6</accession>
<evidence type="ECO:0000256" key="2">
    <source>
        <dbReference type="ARBA" id="ARBA00023043"/>
    </source>
</evidence>
<dbReference type="Proteomes" id="UP001642464">
    <property type="component" value="Unassembled WGS sequence"/>
</dbReference>
<dbReference type="SUPFAM" id="SSF48403">
    <property type="entry name" value="Ankyrin repeat"/>
    <property type="match status" value="1"/>
</dbReference>
<dbReference type="PANTHER" id="PTHR24173:SF74">
    <property type="entry name" value="ANKYRIN REPEAT DOMAIN-CONTAINING PROTEIN 16"/>
    <property type="match status" value="1"/>
</dbReference>
<dbReference type="Pfam" id="PF00023">
    <property type="entry name" value="Ank"/>
    <property type="match status" value="1"/>
</dbReference>
<proteinExistence type="predicted"/>
<protein>
    <submittedName>
        <fullName evidence="4">Ankyrin-3 (ANK-3) (Ankyrin-G)</fullName>
    </submittedName>
</protein>
<evidence type="ECO:0000313" key="4">
    <source>
        <dbReference type="EMBL" id="CAK9104897.1"/>
    </source>
</evidence>
<keyword evidence="1" id="KW-0677">Repeat</keyword>
<comment type="caution">
    <text evidence="4">The sequence shown here is derived from an EMBL/GenBank/DDBJ whole genome shotgun (WGS) entry which is preliminary data.</text>
</comment>